<comment type="caution">
    <text evidence="1">The sequence shown here is derived from an EMBL/GenBank/DDBJ whole genome shotgun (WGS) entry which is preliminary data.</text>
</comment>
<organism evidence="1 2">
    <name type="scientific">Streptomyces demainii</name>
    <dbReference type="NCBI Taxonomy" id="588122"/>
    <lineage>
        <taxon>Bacteria</taxon>
        <taxon>Bacillati</taxon>
        <taxon>Actinomycetota</taxon>
        <taxon>Actinomycetes</taxon>
        <taxon>Kitasatosporales</taxon>
        <taxon>Streptomycetaceae</taxon>
        <taxon>Streptomyces</taxon>
    </lineage>
</organism>
<name>A0ABT9KHP7_9ACTN</name>
<gene>
    <name evidence="1" type="ORF">JOF35_000213</name>
</gene>
<sequence length="35" mass="3654">MATRHKSDEASGNYSYTQACLCVTAEGIRGSGAMS</sequence>
<reference evidence="1 2" key="1">
    <citation type="submission" date="2023-07" db="EMBL/GenBank/DDBJ databases">
        <title>Sequencing the genomes of 1000 actinobacteria strains.</title>
        <authorList>
            <person name="Klenk H.-P."/>
        </authorList>
    </citation>
    <scope>NUCLEOTIDE SEQUENCE [LARGE SCALE GENOMIC DNA]</scope>
    <source>
        <strain evidence="1 2">DSM 41600</strain>
    </source>
</reference>
<accession>A0ABT9KHP7</accession>
<dbReference type="Proteomes" id="UP001234880">
    <property type="component" value="Unassembled WGS sequence"/>
</dbReference>
<evidence type="ECO:0000313" key="1">
    <source>
        <dbReference type="EMBL" id="MDP9607936.1"/>
    </source>
</evidence>
<dbReference type="EMBL" id="JAURUE010000001">
    <property type="protein sequence ID" value="MDP9607936.1"/>
    <property type="molecule type" value="Genomic_DNA"/>
</dbReference>
<keyword evidence="2" id="KW-1185">Reference proteome</keyword>
<proteinExistence type="predicted"/>
<evidence type="ECO:0000313" key="2">
    <source>
        <dbReference type="Proteomes" id="UP001234880"/>
    </source>
</evidence>
<evidence type="ECO:0008006" key="3">
    <source>
        <dbReference type="Google" id="ProtNLM"/>
    </source>
</evidence>
<protein>
    <recommendedName>
        <fullName evidence="3">Lasso RiPP family leader peptide-containing protein</fullName>
    </recommendedName>
</protein>